<dbReference type="PANTHER" id="PTHR10885:SF0">
    <property type="entry name" value="ISOPENTENYL-DIPHOSPHATE DELTA-ISOMERASE"/>
    <property type="match status" value="1"/>
</dbReference>
<dbReference type="GO" id="GO:0003824">
    <property type="term" value="F:catalytic activity"/>
    <property type="evidence" value="ECO:0007669"/>
    <property type="project" value="UniProtKB-ARBA"/>
</dbReference>
<dbReference type="AlphaFoldDB" id="A0A5D4TCI8"/>
<evidence type="ECO:0000313" key="3">
    <source>
        <dbReference type="Proteomes" id="UP000324517"/>
    </source>
</evidence>
<dbReference type="Gene3D" id="3.90.79.10">
    <property type="entry name" value="Nucleoside Triphosphate Pyrophosphohydrolase"/>
    <property type="match status" value="1"/>
</dbReference>
<dbReference type="SUPFAM" id="SSF55811">
    <property type="entry name" value="Nudix"/>
    <property type="match status" value="1"/>
</dbReference>
<dbReference type="Pfam" id="PF00293">
    <property type="entry name" value="NUDIX"/>
    <property type="match status" value="1"/>
</dbReference>
<evidence type="ECO:0000259" key="1">
    <source>
        <dbReference type="PROSITE" id="PS51462"/>
    </source>
</evidence>
<reference evidence="2 3" key="1">
    <citation type="submission" date="2019-08" db="EMBL/GenBank/DDBJ databases">
        <title>Bacillus genomes from the desert of Cuatro Cienegas, Coahuila.</title>
        <authorList>
            <person name="Olmedo-Alvarez G."/>
        </authorList>
    </citation>
    <scope>NUCLEOTIDE SEQUENCE [LARGE SCALE GENOMIC DNA]</scope>
    <source>
        <strain evidence="2 3">CH98b_3T</strain>
    </source>
</reference>
<comment type="caution">
    <text evidence="2">The sequence shown here is derived from an EMBL/GenBank/DDBJ whole genome shotgun (WGS) entry which is preliminary data.</text>
</comment>
<protein>
    <submittedName>
        <fullName evidence="2">NUDIX domain-containing protein</fullName>
    </submittedName>
</protein>
<dbReference type="CDD" id="cd04692">
    <property type="entry name" value="NUDIX_Hydrolase"/>
    <property type="match status" value="1"/>
</dbReference>
<gene>
    <name evidence="2" type="ORF">FZC75_08195</name>
</gene>
<feature type="domain" description="Nudix hydrolase" evidence="1">
    <location>
        <begin position="27"/>
        <end position="167"/>
    </location>
</feature>
<name>A0A5D4TCI8_9BACI</name>
<accession>A0A5D4TCI8</accession>
<dbReference type="Proteomes" id="UP000324517">
    <property type="component" value="Unassembled WGS sequence"/>
</dbReference>
<dbReference type="PROSITE" id="PS51462">
    <property type="entry name" value="NUDIX"/>
    <property type="match status" value="1"/>
</dbReference>
<evidence type="ECO:0000313" key="2">
    <source>
        <dbReference type="EMBL" id="TYS73029.1"/>
    </source>
</evidence>
<dbReference type="PANTHER" id="PTHR10885">
    <property type="entry name" value="ISOPENTENYL-DIPHOSPHATE DELTA-ISOMERASE"/>
    <property type="match status" value="1"/>
</dbReference>
<dbReference type="RefSeq" id="WP_148978962.1">
    <property type="nucleotide sequence ID" value="NZ_JBNIKO010000002.1"/>
</dbReference>
<proteinExistence type="predicted"/>
<organism evidence="2 3">
    <name type="scientific">Sutcliffiella horikoshii</name>
    <dbReference type="NCBI Taxonomy" id="79883"/>
    <lineage>
        <taxon>Bacteria</taxon>
        <taxon>Bacillati</taxon>
        <taxon>Bacillota</taxon>
        <taxon>Bacilli</taxon>
        <taxon>Bacillales</taxon>
        <taxon>Bacillaceae</taxon>
        <taxon>Sutcliffiella</taxon>
    </lineage>
</organism>
<dbReference type="EMBL" id="VTET01000003">
    <property type="protein sequence ID" value="TYS73029.1"/>
    <property type="molecule type" value="Genomic_DNA"/>
</dbReference>
<dbReference type="InterPro" id="IPR015797">
    <property type="entry name" value="NUDIX_hydrolase-like_dom_sf"/>
</dbReference>
<dbReference type="InterPro" id="IPR000086">
    <property type="entry name" value="NUDIX_hydrolase_dom"/>
</dbReference>
<dbReference type="OrthoDB" id="9780586at2"/>
<sequence length="202" mass="23654">MEQLKIFNKDRKYLGTASREEVHLKGHWHETFHCWIKAMIDGKEYLYFQLRSKDKKDYPGLLDITAAGHLLSHENVEDGIREVEEEIGIKVGMEELSYLGVIPYEKELEGFIDREHAHVFLLKRYIPFDSFTLQSEEVSGIFMVPLEDFYQLWFENKTDVVMEGIKEIADGERSKVTIRVDKTTFVPHSNTFYKETLAALTK</sequence>